<keyword evidence="4" id="KW-1185">Reference proteome</keyword>
<protein>
    <recommendedName>
        <fullName evidence="2">Glycosyl transferase family 1 domain-containing protein</fullName>
    </recommendedName>
</protein>
<evidence type="ECO:0000313" key="3">
    <source>
        <dbReference type="EMBL" id="RDB65613.1"/>
    </source>
</evidence>
<feature type="domain" description="Glycosyl transferase family 1" evidence="2">
    <location>
        <begin position="109"/>
        <end position="249"/>
    </location>
</feature>
<dbReference type="GO" id="GO:0016757">
    <property type="term" value="F:glycosyltransferase activity"/>
    <property type="evidence" value="ECO:0007669"/>
    <property type="project" value="InterPro"/>
</dbReference>
<gene>
    <name evidence="3" type="ORF">C1877_05660</name>
</gene>
<dbReference type="AlphaFoldDB" id="A0A369M1G5"/>
<name>A0A369M1G5_9ACTN</name>
<accession>A0A369M1G5</accession>
<dbReference type="Gene3D" id="3.40.50.2000">
    <property type="entry name" value="Glycogen Phosphorylase B"/>
    <property type="match status" value="2"/>
</dbReference>
<evidence type="ECO:0000259" key="2">
    <source>
        <dbReference type="Pfam" id="PF00534"/>
    </source>
</evidence>
<reference evidence="3 4" key="1">
    <citation type="journal article" date="2018" name="Elife">
        <title>Discovery and characterization of a prevalent human gut bacterial enzyme sufficient for the inactivation of a family of plant toxins.</title>
        <authorList>
            <person name="Koppel N."/>
            <person name="Bisanz J.E."/>
            <person name="Pandelia M.E."/>
            <person name="Turnbaugh P.J."/>
            <person name="Balskus E.P."/>
        </authorList>
    </citation>
    <scope>NUCLEOTIDE SEQUENCE [LARGE SCALE GENOMIC DNA]</scope>
    <source>
        <strain evidence="3 4">3C</strain>
    </source>
</reference>
<feature type="region of interest" description="Disordered" evidence="1">
    <location>
        <begin position="1"/>
        <end position="22"/>
    </location>
</feature>
<dbReference type="EMBL" id="PPTS01000003">
    <property type="protein sequence ID" value="RDB65613.1"/>
    <property type="molecule type" value="Genomic_DNA"/>
</dbReference>
<dbReference type="Proteomes" id="UP000254000">
    <property type="component" value="Unassembled WGS sequence"/>
</dbReference>
<dbReference type="OrthoDB" id="506201at2"/>
<proteinExistence type="predicted"/>
<dbReference type="PANTHER" id="PTHR12526">
    <property type="entry name" value="GLYCOSYLTRANSFERASE"/>
    <property type="match status" value="1"/>
</dbReference>
<dbReference type="InterPro" id="IPR001296">
    <property type="entry name" value="Glyco_trans_1"/>
</dbReference>
<dbReference type="Pfam" id="PF00534">
    <property type="entry name" value="Glycos_transf_1"/>
    <property type="match status" value="1"/>
</dbReference>
<dbReference type="CDD" id="cd03801">
    <property type="entry name" value="GT4_PimA-like"/>
    <property type="match status" value="1"/>
</dbReference>
<dbReference type="SUPFAM" id="SSF53756">
    <property type="entry name" value="UDP-Glycosyltransferase/glycogen phosphorylase"/>
    <property type="match status" value="1"/>
</dbReference>
<comment type="caution">
    <text evidence="3">The sequence shown here is derived from an EMBL/GenBank/DDBJ whole genome shotgun (WGS) entry which is preliminary data.</text>
</comment>
<organism evidence="3 4">
    <name type="scientific">Gordonibacter pamelaeae</name>
    <dbReference type="NCBI Taxonomy" id="471189"/>
    <lineage>
        <taxon>Bacteria</taxon>
        <taxon>Bacillati</taxon>
        <taxon>Actinomycetota</taxon>
        <taxon>Coriobacteriia</taxon>
        <taxon>Eggerthellales</taxon>
        <taxon>Eggerthellaceae</taxon>
        <taxon>Gordonibacter</taxon>
    </lineage>
</organism>
<evidence type="ECO:0000256" key="1">
    <source>
        <dbReference type="SAM" id="MobiDB-lite"/>
    </source>
</evidence>
<evidence type="ECO:0000313" key="4">
    <source>
        <dbReference type="Proteomes" id="UP000254000"/>
    </source>
</evidence>
<sequence>MRSMNFFPRSRVSQAGGRSRRATTQFMEMGADRSWSFENIINKLGYSSRKIAAVEWHLRTADFVVANSELQMRFLVNELPEIAGRVSYVHLGIEPFEQDSCIRQSRCSVVAVSGGTRPVKGSDVVARAVSSLRGRNVDCELRVYGRQYAANDDLSAIMDGAGGVFLGQVEHEEFISGLGETNVFVMNSRHESFGLSAIDALRAGASLLLSGNCGVGEILSLEDSDVVRDCEDACEVADKIEYLLECPNASKLYESLDFSMLGWDSAAFRLRNICKRVAIQSREMSL</sequence>